<sequence length="184" mass="21454">MWRDPWYGMSLKDRLSLNDSDLKGCRHKLRELTDGNNWVLGPHIVSIINLVGINIQQLPRLSDKVDDRMVWKHNGEGTYIVTKGVEQLRIKNVEPWWAKILWKRVVQDWQEWPGKSVKKGCHLTMRCRKGLCIWRLDVTCVRKKVKTLIISYGGALLPKRCGDGWLGSLKFNMTLKDYNKLLAK</sequence>
<protein>
    <submittedName>
        <fullName evidence="1">Uncharacterized protein</fullName>
    </submittedName>
</protein>
<dbReference type="EMBL" id="JABWDY010023305">
    <property type="protein sequence ID" value="KAF5191030.1"/>
    <property type="molecule type" value="Genomic_DNA"/>
</dbReference>
<keyword evidence="2" id="KW-1185">Reference proteome</keyword>
<dbReference type="Proteomes" id="UP000554482">
    <property type="component" value="Unassembled WGS sequence"/>
</dbReference>
<dbReference type="AlphaFoldDB" id="A0A7J6W3E0"/>
<name>A0A7J6W3E0_THATH</name>
<proteinExistence type="predicted"/>
<evidence type="ECO:0000313" key="1">
    <source>
        <dbReference type="EMBL" id="KAF5191030.1"/>
    </source>
</evidence>
<comment type="caution">
    <text evidence="1">The sequence shown here is derived from an EMBL/GenBank/DDBJ whole genome shotgun (WGS) entry which is preliminary data.</text>
</comment>
<evidence type="ECO:0000313" key="2">
    <source>
        <dbReference type="Proteomes" id="UP000554482"/>
    </source>
</evidence>
<reference evidence="1 2" key="1">
    <citation type="submission" date="2020-06" db="EMBL/GenBank/DDBJ databases">
        <title>Transcriptomic and genomic resources for Thalictrum thalictroides and T. hernandezii: Facilitating candidate gene discovery in an emerging model plant lineage.</title>
        <authorList>
            <person name="Arias T."/>
            <person name="Riano-Pachon D.M."/>
            <person name="Di Stilio V.S."/>
        </authorList>
    </citation>
    <scope>NUCLEOTIDE SEQUENCE [LARGE SCALE GENOMIC DNA]</scope>
    <source>
        <strain evidence="2">cv. WT478/WT964</strain>
        <tissue evidence="1">Leaves</tissue>
    </source>
</reference>
<accession>A0A7J6W3E0</accession>
<organism evidence="1 2">
    <name type="scientific">Thalictrum thalictroides</name>
    <name type="common">Rue-anemone</name>
    <name type="synonym">Anemone thalictroides</name>
    <dbReference type="NCBI Taxonomy" id="46969"/>
    <lineage>
        <taxon>Eukaryota</taxon>
        <taxon>Viridiplantae</taxon>
        <taxon>Streptophyta</taxon>
        <taxon>Embryophyta</taxon>
        <taxon>Tracheophyta</taxon>
        <taxon>Spermatophyta</taxon>
        <taxon>Magnoliopsida</taxon>
        <taxon>Ranunculales</taxon>
        <taxon>Ranunculaceae</taxon>
        <taxon>Thalictroideae</taxon>
        <taxon>Thalictrum</taxon>
    </lineage>
</organism>
<gene>
    <name evidence="1" type="ORF">FRX31_019378</name>
</gene>